<dbReference type="Proteomes" id="UP000366872">
    <property type="component" value="Unassembled WGS sequence"/>
</dbReference>
<dbReference type="EMBL" id="CAAHFG010000001">
    <property type="protein sequence ID" value="VGO14097.1"/>
    <property type="molecule type" value="Genomic_DNA"/>
</dbReference>
<gene>
    <name evidence="5" type="primary">xerD_7</name>
    <name evidence="6" type="synonym">xerD_11</name>
    <name evidence="7" type="synonym">xerD_14</name>
    <name evidence="4" type="synonym">xerD_4</name>
    <name evidence="4" type="ORF">PDESU_01961</name>
    <name evidence="5" type="ORF">PDESU_02654</name>
    <name evidence="6" type="ORF">PDESU_03697</name>
    <name evidence="7" type="ORF">PDESU_06280</name>
</gene>
<protein>
    <submittedName>
        <fullName evidence="5">Tyrosine recombinase XerD</fullName>
    </submittedName>
</protein>
<dbReference type="InterPro" id="IPR050090">
    <property type="entry name" value="Tyrosine_recombinase_XerCD"/>
</dbReference>
<organism evidence="5 8">
    <name type="scientific">Pontiella desulfatans</name>
    <dbReference type="NCBI Taxonomy" id="2750659"/>
    <lineage>
        <taxon>Bacteria</taxon>
        <taxon>Pseudomonadati</taxon>
        <taxon>Kiritimatiellota</taxon>
        <taxon>Kiritimatiellia</taxon>
        <taxon>Kiritimatiellales</taxon>
        <taxon>Pontiellaceae</taxon>
        <taxon>Pontiella</taxon>
    </lineage>
</organism>
<evidence type="ECO:0000259" key="3">
    <source>
        <dbReference type="PROSITE" id="PS51898"/>
    </source>
</evidence>
<feature type="domain" description="Tyr recombinase" evidence="3">
    <location>
        <begin position="100"/>
        <end position="303"/>
    </location>
</feature>
<dbReference type="GO" id="GO:0006310">
    <property type="term" value="P:DNA recombination"/>
    <property type="evidence" value="ECO:0007669"/>
    <property type="project" value="UniProtKB-KW"/>
</dbReference>
<reference evidence="5 8" key="1">
    <citation type="submission" date="2019-04" db="EMBL/GenBank/DDBJ databases">
        <authorList>
            <person name="Van Vliet M D."/>
        </authorList>
    </citation>
    <scope>NUCLEOTIDE SEQUENCE [LARGE SCALE GENOMIC DNA]</scope>
    <source>
        <strain evidence="5 8">F1</strain>
    </source>
</reference>
<dbReference type="PANTHER" id="PTHR30349:SF81">
    <property type="entry name" value="TYROSINE RECOMBINASE XERC"/>
    <property type="match status" value="1"/>
</dbReference>
<dbReference type="EMBL" id="CAAHFG010000005">
    <property type="protein sequence ID" value="VGO17678.1"/>
    <property type="molecule type" value="Genomic_DNA"/>
</dbReference>
<proteinExistence type="predicted"/>
<dbReference type="InterPro" id="IPR013762">
    <property type="entry name" value="Integrase-like_cat_sf"/>
</dbReference>
<dbReference type="Gene3D" id="1.10.443.10">
    <property type="entry name" value="Intergrase catalytic core"/>
    <property type="match status" value="1"/>
</dbReference>
<keyword evidence="8" id="KW-1185">Reference proteome</keyword>
<dbReference type="SUPFAM" id="SSF56349">
    <property type="entry name" value="DNA breaking-rejoining enzymes"/>
    <property type="match status" value="1"/>
</dbReference>
<dbReference type="InterPro" id="IPR002104">
    <property type="entry name" value="Integrase_catalytic"/>
</dbReference>
<dbReference type="EMBL" id="CAAHFG010000002">
    <property type="protein sequence ID" value="VGO15117.1"/>
    <property type="molecule type" value="Genomic_DNA"/>
</dbReference>
<name>A0A6C2U2K0_PONDE</name>
<evidence type="ECO:0000313" key="6">
    <source>
        <dbReference type="EMBL" id="VGO15117.1"/>
    </source>
</evidence>
<accession>A0A6C2U2K0</accession>
<evidence type="ECO:0000256" key="2">
    <source>
        <dbReference type="ARBA" id="ARBA00023172"/>
    </source>
</evidence>
<sequence>MKTLNRELERYLSIRRGLGYKLNTDERILRRFIEFMEQEEAAHISTGCFLRWKEAFGHANTQTWSRRLTVVRIFAQWMHGIDPRHEVPPQSLIPGHVRRSRPYIYSEEEIKMIVEAAAELPSRNGIRPLTYSTFFGLIAVTGMRISEAVSLNVADVDLENGVVAVRKGKLGKERLLPVSTDTAERLVAYAVERDRLNESTPSAFFISDHGERLDACAARYNFAIVCQRVGLRPVQKFFRHGRGPRIHDLRHTFAVRTMLNWYRDGKDPAQEMIKLVTYLGHEKPAHTYWYIEAAPELLELASRRAEESAAREVES</sequence>
<keyword evidence="1" id="KW-0159">Chromosome partition</keyword>
<dbReference type="EMBL" id="CAAHFG010000001">
    <property type="protein sequence ID" value="VGO13404.1"/>
    <property type="molecule type" value="Genomic_DNA"/>
</dbReference>
<evidence type="ECO:0000313" key="5">
    <source>
        <dbReference type="EMBL" id="VGO14097.1"/>
    </source>
</evidence>
<dbReference type="GO" id="GO:0015074">
    <property type="term" value="P:DNA integration"/>
    <property type="evidence" value="ECO:0007669"/>
    <property type="project" value="InterPro"/>
</dbReference>
<evidence type="ECO:0000313" key="7">
    <source>
        <dbReference type="EMBL" id="VGO17678.1"/>
    </source>
</evidence>
<evidence type="ECO:0000313" key="4">
    <source>
        <dbReference type="EMBL" id="VGO13404.1"/>
    </source>
</evidence>
<dbReference type="PROSITE" id="PS51898">
    <property type="entry name" value="TYR_RECOMBINASE"/>
    <property type="match status" value="1"/>
</dbReference>
<evidence type="ECO:0000256" key="1">
    <source>
        <dbReference type="ARBA" id="ARBA00022829"/>
    </source>
</evidence>
<dbReference type="InterPro" id="IPR011010">
    <property type="entry name" value="DNA_brk_join_enz"/>
</dbReference>
<dbReference type="GO" id="GO:0003677">
    <property type="term" value="F:DNA binding"/>
    <property type="evidence" value="ECO:0007669"/>
    <property type="project" value="InterPro"/>
</dbReference>
<dbReference type="RefSeq" id="WP_136078976.1">
    <property type="nucleotide sequence ID" value="NZ_CAAHFG010000001.1"/>
</dbReference>
<evidence type="ECO:0000313" key="8">
    <source>
        <dbReference type="Proteomes" id="UP000366872"/>
    </source>
</evidence>
<dbReference type="Pfam" id="PF00589">
    <property type="entry name" value="Phage_integrase"/>
    <property type="match status" value="1"/>
</dbReference>
<dbReference type="AlphaFoldDB" id="A0A6C2U2K0"/>
<keyword evidence="2" id="KW-0233">DNA recombination</keyword>
<dbReference type="PANTHER" id="PTHR30349">
    <property type="entry name" value="PHAGE INTEGRASE-RELATED"/>
    <property type="match status" value="1"/>
</dbReference>
<dbReference type="GO" id="GO:0007059">
    <property type="term" value="P:chromosome segregation"/>
    <property type="evidence" value="ECO:0007669"/>
    <property type="project" value="UniProtKB-KW"/>
</dbReference>